<protein>
    <submittedName>
        <fullName evidence="1">Uncharacterized protein</fullName>
    </submittedName>
</protein>
<gene>
    <name evidence="1" type="ORF">EQM13_16395</name>
</gene>
<reference evidence="2" key="1">
    <citation type="submission" date="2019-01" db="EMBL/GenBank/DDBJ databases">
        <title>Draft genomes of a novel of Sporanaerobacter strains.</title>
        <authorList>
            <person name="Ma S."/>
        </authorList>
    </citation>
    <scope>NUCLEOTIDE SEQUENCE [LARGE SCALE GENOMIC DNA]</scope>
    <source>
        <strain evidence="2">NJN-17</strain>
    </source>
</reference>
<dbReference type="EMBL" id="CP035282">
    <property type="protein sequence ID" value="QAT63033.1"/>
    <property type="molecule type" value="Genomic_DNA"/>
</dbReference>
<accession>A0A410QG37</accession>
<proteinExistence type="predicted"/>
<organism evidence="1 2">
    <name type="scientific">Acidilutibacter cellobiosedens</name>
    <dbReference type="NCBI Taxonomy" id="2507161"/>
    <lineage>
        <taxon>Bacteria</taxon>
        <taxon>Bacillati</taxon>
        <taxon>Bacillota</taxon>
        <taxon>Tissierellia</taxon>
        <taxon>Tissierellales</taxon>
        <taxon>Acidilutibacteraceae</taxon>
        <taxon>Acidilutibacter</taxon>
    </lineage>
</organism>
<dbReference type="RefSeq" id="WP_128753266.1">
    <property type="nucleotide sequence ID" value="NZ_CP035282.1"/>
</dbReference>
<name>A0A410QG37_9FIRM</name>
<dbReference type="KEGG" id="spoa:EQM13_16395"/>
<evidence type="ECO:0000313" key="1">
    <source>
        <dbReference type="EMBL" id="QAT63033.1"/>
    </source>
</evidence>
<dbReference type="OrthoDB" id="2047066at2"/>
<sequence>MRCVDDTYETELNFVDQFELSRNGMVKEIKTEFDIVRYCLAEQNKSQEQYAPVFDRIIIMPIRKLLCEKNSVLIKICPDFLMPKLIGVESELSEGHKVILPPYKISSMQDWMPVKEWLEQSISSFNRTPETIGKMFPDFTYEYIKNKLDRKNRAKLDSFYQKEEVQFKGEKIIIYTKKDPDNSLINIEIFEMLDKIGYNSLNLYNFIKHMSDKRGAHIDVAHSILIETLNNRDGLGLTPVTYFAIQMIYAAKKQILELSDYWEDMPELMV</sequence>
<dbReference type="AlphaFoldDB" id="A0A410QG37"/>
<evidence type="ECO:0000313" key="2">
    <source>
        <dbReference type="Proteomes" id="UP000287969"/>
    </source>
</evidence>
<keyword evidence="2" id="KW-1185">Reference proteome</keyword>
<dbReference type="Proteomes" id="UP000287969">
    <property type="component" value="Chromosome"/>
</dbReference>